<keyword evidence="1" id="KW-0547">Nucleotide-binding</keyword>
<dbReference type="GO" id="GO:0005524">
    <property type="term" value="F:ATP binding"/>
    <property type="evidence" value="ECO:0007669"/>
    <property type="project" value="UniProtKB-KW"/>
</dbReference>
<proteinExistence type="predicted"/>
<evidence type="ECO:0000256" key="1">
    <source>
        <dbReference type="ARBA" id="ARBA00022741"/>
    </source>
</evidence>
<keyword evidence="2" id="KW-0067">ATP-binding</keyword>
<evidence type="ECO:0000256" key="2">
    <source>
        <dbReference type="ARBA" id="ARBA00022840"/>
    </source>
</evidence>
<keyword evidence="3" id="KW-0238">DNA-binding</keyword>
<dbReference type="GO" id="GO:0006298">
    <property type="term" value="P:mismatch repair"/>
    <property type="evidence" value="ECO:0007669"/>
    <property type="project" value="InterPro"/>
</dbReference>
<gene>
    <name evidence="5" type="ORF">HELGO_WM10798</name>
</gene>
<dbReference type="Pfam" id="PF00488">
    <property type="entry name" value="MutS_V"/>
    <property type="match status" value="1"/>
</dbReference>
<evidence type="ECO:0000259" key="4">
    <source>
        <dbReference type="Pfam" id="PF00488"/>
    </source>
</evidence>
<sequence length="184" mass="21246">MKLNRLECLHIFATHLHQLTELKQINDIRTLICMHLSVTYDLDDDKLIYDRTLQPGNGSTVYGLEFAKSLHMDNEFIKGAEEIRKQLANEYSSLELLTKKRQSNYNKNLYMSSCVICGEEATETHHINEQNEADSGFIGHLAMSHLYNLIPLCSKHHHLVHQGKIKNLKFITTSKGIQFTFDQE</sequence>
<evidence type="ECO:0000313" key="5">
    <source>
        <dbReference type="EMBL" id="CAA6799979.1"/>
    </source>
</evidence>
<dbReference type="GO" id="GO:0030983">
    <property type="term" value="F:mismatched DNA binding"/>
    <property type="evidence" value="ECO:0007669"/>
    <property type="project" value="InterPro"/>
</dbReference>
<dbReference type="EMBL" id="CACVAS010000011">
    <property type="protein sequence ID" value="CAA6799979.1"/>
    <property type="molecule type" value="Genomic_DNA"/>
</dbReference>
<dbReference type="AlphaFoldDB" id="A0A6S6SA40"/>
<feature type="domain" description="DNA mismatch repair proteins mutS family" evidence="4">
    <location>
        <begin position="4"/>
        <end position="87"/>
    </location>
</feature>
<evidence type="ECO:0000256" key="3">
    <source>
        <dbReference type="ARBA" id="ARBA00023125"/>
    </source>
</evidence>
<protein>
    <submittedName>
        <fullName evidence="5">DNA mismatch repair protein MutS</fullName>
    </submittedName>
</protein>
<reference evidence="5" key="1">
    <citation type="submission" date="2020-01" db="EMBL/GenBank/DDBJ databases">
        <authorList>
            <person name="Meier V. D."/>
            <person name="Meier V D."/>
        </authorList>
    </citation>
    <scope>NUCLEOTIDE SEQUENCE</scope>
    <source>
        <strain evidence="5">HLG_WM_MAG_01</strain>
    </source>
</reference>
<name>A0A6S6SA40_9BACT</name>
<organism evidence="5">
    <name type="scientific">uncultured Sulfurovum sp</name>
    <dbReference type="NCBI Taxonomy" id="269237"/>
    <lineage>
        <taxon>Bacteria</taxon>
        <taxon>Pseudomonadati</taxon>
        <taxon>Campylobacterota</taxon>
        <taxon>Epsilonproteobacteria</taxon>
        <taxon>Campylobacterales</taxon>
        <taxon>Sulfurovaceae</taxon>
        <taxon>Sulfurovum</taxon>
        <taxon>environmental samples</taxon>
    </lineage>
</organism>
<dbReference type="InterPro" id="IPR000432">
    <property type="entry name" value="DNA_mismatch_repair_MutS_C"/>
</dbReference>
<accession>A0A6S6SA40</accession>
<dbReference type="Gene3D" id="3.40.50.300">
    <property type="entry name" value="P-loop containing nucleotide triphosphate hydrolases"/>
    <property type="match status" value="1"/>
</dbReference>
<dbReference type="InterPro" id="IPR027417">
    <property type="entry name" value="P-loop_NTPase"/>
</dbReference>